<dbReference type="InterPro" id="IPR008927">
    <property type="entry name" value="6-PGluconate_DH-like_C_sf"/>
</dbReference>
<feature type="domain" description="Ketopantoate reductase N-terminal" evidence="6">
    <location>
        <begin position="3"/>
        <end position="187"/>
    </location>
</feature>
<dbReference type="Pfam" id="PF02558">
    <property type="entry name" value="ApbA"/>
    <property type="match status" value="1"/>
</dbReference>
<evidence type="ECO:0000256" key="4">
    <source>
        <dbReference type="ARBA" id="ARBA00023002"/>
    </source>
</evidence>
<dbReference type="InterPro" id="IPR036291">
    <property type="entry name" value="NAD(P)-bd_dom_sf"/>
</dbReference>
<dbReference type="Proteomes" id="UP001437256">
    <property type="component" value="Unassembled WGS sequence"/>
</dbReference>
<keyword evidence="9" id="KW-1185">Reference proteome</keyword>
<dbReference type="InterPro" id="IPR013752">
    <property type="entry name" value="KPA_reductase"/>
</dbReference>
<keyword evidence="3" id="KW-0521">NADP</keyword>
<evidence type="ECO:0000259" key="7">
    <source>
        <dbReference type="Pfam" id="PF08546"/>
    </source>
</evidence>
<dbReference type="SUPFAM" id="SSF51735">
    <property type="entry name" value="NAD(P)-binding Rossmann-fold domains"/>
    <property type="match status" value="1"/>
</dbReference>
<dbReference type="PANTHER" id="PTHR43765:SF2">
    <property type="entry name" value="2-DEHYDROPANTOATE 2-REDUCTASE"/>
    <property type="match status" value="1"/>
</dbReference>
<dbReference type="Pfam" id="PF08546">
    <property type="entry name" value="ApbA_C"/>
    <property type="match status" value="1"/>
</dbReference>
<protein>
    <recommendedName>
        <fullName evidence="2">2-dehydropantoate 2-reductase</fullName>
        <ecNumber evidence="2">1.1.1.169</ecNumber>
    </recommendedName>
    <alternativeName>
        <fullName evidence="5">Ketopantoate reductase</fullName>
    </alternativeName>
</protein>
<evidence type="ECO:0000313" key="8">
    <source>
        <dbReference type="EMBL" id="KAL0068650.1"/>
    </source>
</evidence>
<evidence type="ECO:0000259" key="6">
    <source>
        <dbReference type="Pfam" id="PF02558"/>
    </source>
</evidence>
<name>A0ABR3A517_9AGAR</name>
<gene>
    <name evidence="8" type="primary">PAN5</name>
    <name evidence="8" type="ORF">AAF712_004366</name>
</gene>
<comment type="similarity">
    <text evidence="1">Belongs to the ketopantoate reductase family.</text>
</comment>
<reference evidence="8 9" key="1">
    <citation type="submission" date="2024-05" db="EMBL/GenBank/DDBJ databases">
        <title>A draft genome resource for the thread blight pathogen Marasmius tenuissimus strain MS-2.</title>
        <authorList>
            <person name="Yulfo-Soto G.E."/>
            <person name="Baruah I.K."/>
            <person name="Amoako-Attah I."/>
            <person name="Bukari Y."/>
            <person name="Meinhardt L.W."/>
            <person name="Bailey B.A."/>
            <person name="Cohen S.P."/>
        </authorList>
    </citation>
    <scope>NUCLEOTIDE SEQUENCE [LARGE SCALE GENOMIC DNA]</scope>
    <source>
        <strain evidence="8 9">MS-2</strain>
    </source>
</reference>
<evidence type="ECO:0000256" key="1">
    <source>
        <dbReference type="ARBA" id="ARBA00007870"/>
    </source>
</evidence>
<sequence>MRFHVLGIGSIGSLISHHLRRSLPSGHSVTLIHRTLRQARDAQDKGGVIRVDRAGVVETSSDFASEVFEGVEIGPRIQHKTTSEAAQLQRNENQMHENSIESLFVTAKANQTLPALRRLSSRLSPYSTIVLMQNGMGVYEELIQELFRNPLSRPHFILASNTHGVYPKAPFEVVHAGVGEIKFGIMPDPAGRNFEAAFDPSLYPPDRRGKLSDIVQSETDPQFARYKSLRNSVAALVLMDALNTTWVPMEEMQIAMRRKVVVNSVINPLTSVMGCRNGEIFKTEAGIQMMQFVCREAARVFAAEAAEQAGISSHPTRTEEGDEDQTLSFRVSPLLEAKSLEKECLRVAEATKHNISSMLGDVRRGSRETEVNYMNGYLLRLGRKYNIPMPTTLALWRMVYMRSAIPLDTTF</sequence>
<dbReference type="PANTHER" id="PTHR43765">
    <property type="entry name" value="2-DEHYDROPANTOATE 2-REDUCTASE-RELATED"/>
    <property type="match status" value="1"/>
</dbReference>
<dbReference type="EMBL" id="JBBXMP010000017">
    <property type="protein sequence ID" value="KAL0068650.1"/>
    <property type="molecule type" value="Genomic_DNA"/>
</dbReference>
<evidence type="ECO:0000313" key="9">
    <source>
        <dbReference type="Proteomes" id="UP001437256"/>
    </source>
</evidence>
<proteinExistence type="inferred from homology"/>
<dbReference type="InterPro" id="IPR003710">
    <property type="entry name" value="ApbA"/>
</dbReference>
<dbReference type="InterPro" id="IPR050838">
    <property type="entry name" value="Ketopantoate_reductase"/>
</dbReference>
<comment type="caution">
    <text evidence="8">The sequence shown here is derived from an EMBL/GenBank/DDBJ whole genome shotgun (WGS) entry which is preliminary data.</text>
</comment>
<accession>A0ABR3A517</accession>
<dbReference type="NCBIfam" id="TIGR00745">
    <property type="entry name" value="apbA_panE"/>
    <property type="match status" value="1"/>
</dbReference>
<keyword evidence="4" id="KW-0560">Oxidoreductase</keyword>
<dbReference type="InterPro" id="IPR013332">
    <property type="entry name" value="KPR_N"/>
</dbReference>
<feature type="domain" description="Ketopantoate reductase C-terminal" evidence="7">
    <location>
        <begin position="255"/>
        <end position="399"/>
    </location>
</feature>
<evidence type="ECO:0000256" key="3">
    <source>
        <dbReference type="ARBA" id="ARBA00022857"/>
    </source>
</evidence>
<dbReference type="Gene3D" id="3.40.50.720">
    <property type="entry name" value="NAD(P)-binding Rossmann-like Domain"/>
    <property type="match status" value="1"/>
</dbReference>
<evidence type="ECO:0000256" key="5">
    <source>
        <dbReference type="ARBA" id="ARBA00032024"/>
    </source>
</evidence>
<dbReference type="SUPFAM" id="SSF48179">
    <property type="entry name" value="6-phosphogluconate dehydrogenase C-terminal domain-like"/>
    <property type="match status" value="1"/>
</dbReference>
<dbReference type="Gene3D" id="1.10.1040.10">
    <property type="entry name" value="N-(1-d-carboxylethyl)-l-norvaline Dehydrogenase, domain 2"/>
    <property type="match status" value="1"/>
</dbReference>
<organism evidence="8 9">
    <name type="scientific">Marasmius tenuissimus</name>
    <dbReference type="NCBI Taxonomy" id="585030"/>
    <lineage>
        <taxon>Eukaryota</taxon>
        <taxon>Fungi</taxon>
        <taxon>Dikarya</taxon>
        <taxon>Basidiomycota</taxon>
        <taxon>Agaricomycotina</taxon>
        <taxon>Agaricomycetes</taxon>
        <taxon>Agaricomycetidae</taxon>
        <taxon>Agaricales</taxon>
        <taxon>Marasmiineae</taxon>
        <taxon>Marasmiaceae</taxon>
        <taxon>Marasmius</taxon>
    </lineage>
</organism>
<dbReference type="InterPro" id="IPR013328">
    <property type="entry name" value="6PGD_dom2"/>
</dbReference>
<dbReference type="EC" id="1.1.1.169" evidence="2"/>
<evidence type="ECO:0000256" key="2">
    <source>
        <dbReference type="ARBA" id="ARBA00013014"/>
    </source>
</evidence>